<feature type="transmembrane region" description="Helical" evidence="1">
    <location>
        <begin position="157"/>
        <end position="177"/>
    </location>
</feature>
<dbReference type="EMBL" id="CAJJDM010000063">
    <property type="protein sequence ID" value="CAD8079802.1"/>
    <property type="molecule type" value="Genomic_DNA"/>
</dbReference>
<feature type="transmembrane region" description="Helical" evidence="1">
    <location>
        <begin position="31"/>
        <end position="51"/>
    </location>
</feature>
<keyword evidence="1" id="KW-1133">Transmembrane helix</keyword>
<dbReference type="OMA" id="AWKLINI"/>
<reference evidence="2" key="1">
    <citation type="submission" date="2021-01" db="EMBL/GenBank/DDBJ databases">
        <authorList>
            <consortium name="Genoscope - CEA"/>
            <person name="William W."/>
        </authorList>
    </citation>
    <scope>NUCLEOTIDE SEQUENCE</scope>
</reference>
<dbReference type="Proteomes" id="UP000688137">
    <property type="component" value="Unassembled WGS sequence"/>
</dbReference>
<keyword evidence="1" id="KW-0812">Transmembrane</keyword>
<evidence type="ECO:0000313" key="3">
    <source>
        <dbReference type="Proteomes" id="UP000688137"/>
    </source>
</evidence>
<evidence type="ECO:0000313" key="2">
    <source>
        <dbReference type="EMBL" id="CAD8079802.1"/>
    </source>
</evidence>
<protein>
    <recommendedName>
        <fullName evidence="4">Transmembrane protein</fullName>
    </recommendedName>
</protein>
<proteinExistence type="predicted"/>
<dbReference type="AlphaFoldDB" id="A0A8S1MKY3"/>
<name>A0A8S1MKY3_PARPR</name>
<comment type="caution">
    <text evidence="2">The sequence shown here is derived from an EMBL/GenBank/DDBJ whole genome shotgun (WGS) entry which is preliminary data.</text>
</comment>
<keyword evidence="3" id="KW-1185">Reference proteome</keyword>
<evidence type="ECO:0000256" key="1">
    <source>
        <dbReference type="SAM" id="Phobius"/>
    </source>
</evidence>
<evidence type="ECO:0008006" key="4">
    <source>
        <dbReference type="Google" id="ProtNLM"/>
    </source>
</evidence>
<accession>A0A8S1MKY3</accession>
<feature type="transmembrane region" description="Helical" evidence="1">
    <location>
        <begin position="57"/>
        <end position="76"/>
    </location>
</feature>
<gene>
    <name evidence="2" type="ORF">PPRIM_AZ9-3.1.T0620208</name>
</gene>
<organism evidence="2 3">
    <name type="scientific">Paramecium primaurelia</name>
    <dbReference type="NCBI Taxonomy" id="5886"/>
    <lineage>
        <taxon>Eukaryota</taxon>
        <taxon>Sar</taxon>
        <taxon>Alveolata</taxon>
        <taxon>Ciliophora</taxon>
        <taxon>Intramacronucleata</taxon>
        <taxon>Oligohymenophorea</taxon>
        <taxon>Peniculida</taxon>
        <taxon>Parameciidae</taxon>
        <taxon>Paramecium</taxon>
    </lineage>
</organism>
<sequence>MNRFTLRFEDAALEQQYEQNQFEKYRTKSNYYFLLIFLVICVLQFISEWLYCSLQTGLAWKLINISLILFTLIFLCKYPQFVKYAIFLENLILISQKLQHLYSHIDHEDQITDLITLTDLEYHLHILQVFDIGCLQIVLSLANNILMEYLISTRINIMYILNYILCASIKIIITYLFKEWSRKQFTLFLKDQIWQQQLPNIIQKPFFKFTLDTFTKQFRTILCNQIEKFPSYDENFCDGCNLRSFLRFCYRDQKTLEQKLLDDYIHKKNTQVNNNQDVFYSHNLKQYSIRICNLNVERFKCLIILEDYQNKQKQSISNKLFKKQLLKSMSSSSNHISNKFFKLGMYTILSINNEQIGIVNMYLLLERLSSYYNFLNLQLLPIQGQNCKQFLIRTYSQQLVSFMVCIFNIFIQIQKSINKKILLKIEILERDTISIQIDGVDPKVFLEEYKMNLFLVQVEKQFLISPIRDSLKFLFQSLKDKELLEMKYYKNDL</sequence>
<keyword evidence="1" id="KW-0472">Membrane</keyword>